<dbReference type="GO" id="GO:0009055">
    <property type="term" value="F:electron transfer activity"/>
    <property type="evidence" value="ECO:0007669"/>
    <property type="project" value="TreeGrafter"/>
</dbReference>
<sequence length="365" mass="39521">MSYLRAPLLLFALLLLAACNNDQSPAVTASVQEGSSVDASPEAPAAETSERKELDIVVETPDAPADPPEQEVIKPATAPVAQTIQKPAKDATVTRDKPVVEPAPTPPAVTPAQPAATAPSTPTAPATAPPAEPAEAPAIVPIEAPTAAAKPSAPDHSSWNSLLQKHVTSSGKVNYAGFKKDEATLDAYLAKLAESIPQSDWGRKTSLAYWINAYNAFTVKRILKDYPVNSITDLDSGDPWKVKWITLDGKSYSLNNIEHDIIRPRFQEPRIHFAVNCAATSCPPIPNQAFTAGNLNAMLESGTRRFINNPAYNQTEGNIKVSKIFDWYGEDFGDLRTYLNQYLKTPIAEGTEIGFKEYDWALNKQ</sequence>
<feature type="domain" description="DUF547" evidence="3">
    <location>
        <begin position="200"/>
        <end position="307"/>
    </location>
</feature>
<dbReference type="RefSeq" id="WP_090173332.1">
    <property type="nucleotide sequence ID" value="NZ_FOFB01000041.1"/>
</dbReference>
<evidence type="ECO:0000256" key="1">
    <source>
        <dbReference type="SAM" id="MobiDB-lite"/>
    </source>
</evidence>
<evidence type="ECO:0000256" key="2">
    <source>
        <dbReference type="SAM" id="SignalP"/>
    </source>
</evidence>
<dbReference type="PANTHER" id="PTHR34386">
    <property type="entry name" value="GLUTAREDOXIN"/>
    <property type="match status" value="1"/>
</dbReference>
<evidence type="ECO:0000313" key="5">
    <source>
        <dbReference type="Proteomes" id="UP000199021"/>
    </source>
</evidence>
<dbReference type="PROSITE" id="PS51257">
    <property type="entry name" value="PROKAR_LIPOPROTEIN"/>
    <property type="match status" value="1"/>
</dbReference>
<dbReference type="Proteomes" id="UP000199021">
    <property type="component" value="Unassembled WGS sequence"/>
</dbReference>
<dbReference type="PANTHER" id="PTHR34386:SF1">
    <property type="entry name" value="GLUTAREDOXIN-LIKE PROTEIN NRDH"/>
    <property type="match status" value="1"/>
</dbReference>
<keyword evidence="5" id="KW-1185">Reference proteome</keyword>
<proteinExistence type="predicted"/>
<feature type="compositionally biased region" description="Low complexity" evidence="1">
    <location>
        <begin position="110"/>
        <end position="126"/>
    </location>
</feature>
<dbReference type="OrthoDB" id="526867at2"/>
<feature type="compositionally biased region" description="Polar residues" evidence="1">
    <location>
        <begin position="27"/>
        <end position="38"/>
    </location>
</feature>
<feature type="signal peptide" evidence="2">
    <location>
        <begin position="1"/>
        <end position="17"/>
    </location>
</feature>
<keyword evidence="2" id="KW-0732">Signal</keyword>
<dbReference type="InterPro" id="IPR006869">
    <property type="entry name" value="DUF547"/>
</dbReference>
<organism evidence="4 5">
    <name type="scientific">Neolewinella agarilytica</name>
    <dbReference type="NCBI Taxonomy" id="478744"/>
    <lineage>
        <taxon>Bacteria</taxon>
        <taxon>Pseudomonadati</taxon>
        <taxon>Bacteroidota</taxon>
        <taxon>Saprospiria</taxon>
        <taxon>Saprospirales</taxon>
        <taxon>Lewinellaceae</taxon>
        <taxon>Neolewinella</taxon>
    </lineage>
</organism>
<dbReference type="STRING" id="478744.SAMN05444359_1416"/>
<accession>A0A1H9NZ47</accession>
<reference evidence="5" key="1">
    <citation type="submission" date="2016-10" db="EMBL/GenBank/DDBJ databases">
        <authorList>
            <person name="Varghese N."/>
            <person name="Submissions S."/>
        </authorList>
    </citation>
    <scope>NUCLEOTIDE SEQUENCE [LARGE SCALE GENOMIC DNA]</scope>
    <source>
        <strain evidence="5">DSM 24740</strain>
    </source>
</reference>
<evidence type="ECO:0000259" key="3">
    <source>
        <dbReference type="Pfam" id="PF04784"/>
    </source>
</evidence>
<dbReference type="InterPro" id="IPR051548">
    <property type="entry name" value="Grx-like_ET"/>
</dbReference>
<protein>
    <recommendedName>
        <fullName evidence="3">DUF547 domain-containing protein</fullName>
    </recommendedName>
</protein>
<gene>
    <name evidence="4" type="ORF">SAMN05444359_1416</name>
</gene>
<dbReference type="EMBL" id="FOFB01000041">
    <property type="protein sequence ID" value="SER41220.1"/>
    <property type="molecule type" value="Genomic_DNA"/>
</dbReference>
<feature type="compositionally biased region" description="Basic and acidic residues" evidence="1">
    <location>
        <begin position="87"/>
        <end position="99"/>
    </location>
</feature>
<evidence type="ECO:0000313" key="4">
    <source>
        <dbReference type="EMBL" id="SER41220.1"/>
    </source>
</evidence>
<dbReference type="GO" id="GO:0045454">
    <property type="term" value="P:cell redox homeostasis"/>
    <property type="evidence" value="ECO:0007669"/>
    <property type="project" value="TreeGrafter"/>
</dbReference>
<feature type="region of interest" description="Disordered" evidence="1">
    <location>
        <begin position="27"/>
        <end position="133"/>
    </location>
</feature>
<dbReference type="Pfam" id="PF04784">
    <property type="entry name" value="DUF547"/>
    <property type="match status" value="1"/>
</dbReference>
<feature type="chain" id="PRO_5011520252" description="DUF547 domain-containing protein" evidence="2">
    <location>
        <begin position="18"/>
        <end position="365"/>
    </location>
</feature>
<dbReference type="InParanoid" id="A0A1H9NZ47"/>
<name>A0A1H9NZ47_9BACT</name>
<dbReference type="AlphaFoldDB" id="A0A1H9NZ47"/>